<evidence type="ECO:0000313" key="5">
    <source>
        <dbReference type="Proteomes" id="UP001284771"/>
    </source>
</evidence>
<feature type="signal peptide" evidence="3">
    <location>
        <begin position="1"/>
        <end position="27"/>
    </location>
</feature>
<protein>
    <submittedName>
        <fullName evidence="4">Class F sortase</fullName>
    </submittedName>
</protein>
<dbReference type="InterPro" id="IPR005754">
    <property type="entry name" value="Sortase"/>
</dbReference>
<dbReference type="InterPro" id="IPR042001">
    <property type="entry name" value="Sortase_F"/>
</dbReference>
<dbReference type="CDD" id="cd05829">
    <property type="entry name" value="Sortase_F"/>
    <property type="match status" value="1"/>
</dbReference>
<name>A0ABU4JBF3_9BACI</name>
<sequence>MNNMRWALPIVCTAFLGLVGCSAQSVATTSQPDPEKVKMAETKSTNSPPQASVDVSAPSQLTIPKLDIQALIEKTGLTNDGQMDVPDNGDDVAWFEPGTKPGNEGNAVIAGHVDDKEGPAIFYNLHKLDKGDEIFVSDESGNVLTFVVTDKKAYPREDAPLREIFGPTFDHHLNLITCTGLFDKQNKTHEERLVVYTKLQDTKVANAQ</sequence>
<dbReference type="InterPro" id="IPR023365">
    <property type="entry name" value="Sortase_dom-sf"/>
</dbReference>
<evidence type="ECO:0000313" key="4">
    <source>
        <dbReference type="EMBL" id="MDW8518351.1"/>
    </source>
</evidence>
<dbReference type="EMBL" id="JAWUZT010000096">
    <property type="protein sequence ID" value="MDW8518351.1"/>
    <property type="molecule type" value="Genomic_DNA"/>
</dbReference>
<organism evidence="4 5">
    <name type="scientific">Priestia flexa</name>
    <dbReference type="NCBI Taxonomy" id="86664"/>
    <lineage>
        <taxon>Bacteria</taxon>
        <taxon>Bacillati</taxon>
        <taxon>Bacillota</taxon>
        <taxon>Bacilli</taxon>
        <taxon>Bacillales</taxon>
        <taxon>Bacillaceae</taxon>
        <taxon>Priestia</taxon>
    </lineage>
</organism>
<evidence type="ECO:0000256" key="2">
    <source>
        <dbReference type="SAM" id="MobiDB-lite"/>
    </source>
</evidence>
<keyword evidence="3" id="KW-0732">Signal</keyword>
<feature type="region of interest" description="Disordered" evidence="2">
    <location>
        <begin position="26"/>
        <end position="55"/>
    </location>
</feature>
<feature type="chain" id="PRO_5045372063" evidence="3">
    <location>
        <begin position="28"/>
        <end position="208"/>
    </location>
</feature>
<evidence type="ECO:0000256" key="3">
    <source>
        <dbReference type="SAM" id="SignalP"/>
    </source>
</evidence>
<dbReference type="RefSeq" id="WP_318757855.1">
    <property type="nucleotide sequence ID" value="NZ_JAWUZT010000096.1"/>
</dbReference>
<gene>
    <name evidence="4" type="ORF">RIB56_19775</name>
</gene>
<proteinExistence type="predicted"/>
<dbReference type="SUPFAM" id="SSF63817">
    <property type="entry name" value="Sortase"/>
    <property type="match status" value="1"/>
</dbReference>
<accession>A0ABU4JBF3</accession>
<dbReference type="Pfam" id="PF04203">
    <property type="entry name" value="Sortase"/>
    <property type="match status" value="1"/>
</dbReference>
<evidence type="ECO:0000256" key="1">
    <source>
        <dbReference type="ARBA" id="ARBA00022801"/>
    </source>
</evidence>
<dbReference type="Proteomes" id="UP001284771">
    <property type="component" value="Unassembled WGS sequence"/>
</dbReference>
<comment type="caution">
    <text evidence="4">The sequence shown here is derived from an EMBL/GenBank/DDBJ whole genome shotgun (WGS) entry which is preliminary data.</text>
</comment>
<dbReference type="PROSITE" id="PS51257">
    <property type="entry name" value="PROKAR_LIPOPROTEIN"/>
    <property type="match status" value="1"/>
</dbReference>
<keyword evidence="5" id="KW-1185">Reference proteome</keyword>
<reference evidence="5" key="1">
    <citation type="submission" date="2023-07" db="EMBL/GenBank/DDBJ databases">
        <title>Draft genomic sequences of Priestia flexa CCM isolated from the soil of an abandoned mine contaminated by free cyanide in the high Andean zone of Tacna, Peru.</title>
        <authorList>
            <person name="Caceda Quiroz C.J."/>
            <person name="Maraza Chooque G.J."/>
            <person name="Fora Quispe G.L."/>
            <person name="Carpio Mamani M."/>
        </authorList>
    </citation>
    <scope>NUCLEOTIDE SEQUENCE [LARGE SCALE GENOMIC DNA]</scope>
    <source>
        <strain evidence="5">CCM</strain>
    </source>
</reference>
<dbReference type="Gene3D" id="2.40.260.10">
    <property type="entry name" value="Sortase"/>
    <property type="match status" value="1"/>
</dbReference>
<keyword evidence="1" id="KW-0378">Hydrolase</keyword>